<proteinExistence type="predicted"/>
<dbReference type="PRINTS" id="PR01497">
    <property type="entry name" value="SHALCHANNEL"/>
</dbReference>
<dbReference type="GO" id="GO:0008076">
    <property type="term" value="C:voltage-gated potassium channel complex"/>
    <property type="evidence" value="ECO:0007669"/>
    <property type="project" value="InterPro"/>
</dbReference>
<dbReference type="AlphaFoldDB" id="A0A7R8W2E1"/>
<dbReference type="InterPro" id="IPR024587">
    <property type="entry name" value="K_chnl_volt-dep_Kv4_C"/>
</dbReference>
<dbReference type="EMBL" id="OB660210">
    <property type="protein sequence ID" value="CAD7223491.1"/>
    <property type="molecule type" value="Genomic_DNA"/>
</dbReference>
<dbReference type="Pfam" id="PF11879">
    <property type="entry name" value="DUF3399"/>
    <property type="match status" value="1"/>
</dbReference>
<evidence type="ECO:0000313" key="1">
    <source>
        <dbReference type="EMBL" id="CAD7223491.1"/>
    </source>
</evidence>
<organism evidence="1">
    <name type="scientific">Cyprideis torosa</name>
    <dbReference type="NCBI Taxonomy" id="163714"/>
    <lineage>
        <taxon>Eukaryota</taxon>
        <taxon>Metazoa</taxon>
        <taxon>Ecdysozoa</taxon>
        <taxon>Arthropoda</taxon>
        <taxon>Crustacea</taxon>
        <taxon>Oligostraca</taxon>
        <taxon>Ostracoda</taxon>
        <taxon>Podocopa</taxon>
        <taxon>Podocopida</taxon>
        <taxon>Cytherocopina</taxon>
        <taxon>Cytheroidea</taxon>
        <taxon>Cytherideidae</taxon>
        <taxon>Cyprideis</taxon>
    </lineage>
</organism>
<sequence length="139" mass="15569">MRKVTQIDGDSFFPLQKARLARIKMAKATSGAAFVSRKKAAEARLHAQDENNGDSSPDEDIFELQHHHLLRCLERTTDREFVEMEIAHGFGGRPGSALSHRRSSLASIVSGGEITCCGRKCRLLARRRLQRTFYNSAPD</sequence>
<reference evidence="1" key="1">
    <citation type="submission" date="2020-11" db="EMBL/GenBank/DDBJ databases">
        <authorList>
            <person name="Tran Van P."/>
        </authorList>
    </citation>
    <scope>NUCLEOTIDE SEQUENCE</scope>
</reference>
<name>A0A7R8W2E1_9CRUS</name>
<protein>
    <submittedName>
        <fullName evidence="1">Uncharacterized protein</fullName>
    </submittedName>
</protein>
<gene>
    <name evidence="1" type="ORF">CTOB1V02_LOCUS1475</name>
</gene>
<dbReference type="InterPro" id="IPR003975">
    <property type="entry name" value="K_chnl_volt-dep_Kv4"/>
</dbReference>
<dbReference type="OrthoDB" id="433309at2759"/>
<dbReference type="GO" id="GO:0005249">
    <property type="term" value="F:voltage-gated potassium channel activity"/>
    <property type="evidence" value="ECO:0007669"/>
    <property type="project" value="InterPro"/>
</dbReference>
<accession>A0A7R8W2E1</accession>